<evidence type="ECO:0000259" key="2">
    <source>
        <dbReference type="Pfam" id="PF00535"/>
    </source>
</evidence>
<dbReference type="CDD" id="cd04186">
    <property type="entry name" value="GT_2_like_c"/>
    <property type="match status" value="1"/>
</dbReference>
<dbReference type="InterPro" id="IPR029044">
    <property type="entry name" value="Nucleotide-diphossugar_trans"/>
</dbReference>
<evidence type="ECO:0000256" key="1">
    <source>
        <dbReference type="SAM" id="Phobius"/>
    </source>
</evidence>
<keyword evidence="1" id="KW-1133">Transmembrane helix</keyword>
<feature type="domain" description="Glycosyltransferase 2-like" evidence="2">
    <location>
        <begin position="4"/>
        <end position="119"/>
    </location>
</feature>
<organism evidence="3 4">
    <name type="scientific">Marinicrinis sediminis</name>
    <dbReference type="NCBI Taxonomy" id="1652465"/>
    <lineage>
        <taxon>Bacteria</taxon>
        <taxon>Bacillati</taxon>
        <taxon>Bacillota</taxon>
        <taxon>Bacilli</taxon>
        <taxon>Bacillales</taxon>
        <taxon>Paenibacillaceae</taxon>
    </lineage>
</organism>
<keyword evidence="3" id="KW-0328">Glycosyltransferase</keyword>
<dbReference type="PANTHER" id="PTHR43179">
    <property type="entry name" value="RHAMNOSYLTRANSFERASE WBBL"/>
    <property type="match status" value="1"/>
</dbReference>
<dbReference type="Proteomes" id="UP001597497">
    <property type="component" value="Unassembled WGS sequence"/>
</dbReference>
<keyword evidence="1" id="KW-0812">Transmembrane</keyword>
<dbReference type="EMBL" id="JBHUMM010000023">
    <property type="protein sequence ID" value="MFD2672014.1"/>
    <property type="molecule type" value="Genomic_DNA"/>
</dbReference>
<dbReference type="GO" id="GO:0016757">
    <property type="term" value="F:glycosyltransferase activity"/>
    <property type="evidence" value="ECO:0007669"/>
    <property type="project" value="UniProtKB-KW"/>
</dbReference>
<keyword evidence="4" id="KW-1185">Reference proteome</keyword>
<accession>A0ABW5RC93</accession>
<evidence type="ECO:0000313" key="4">
    <source>
        <dbReference type="Proteomes" id="UP001597497"/>
    </source>
</evidence>
<dbReference type="RefSeq" id="WP_379929497.1">
    <property type="nucleotide sequence ID" value="NZ_JBHUMM010000023.1"/>
</dbReference>
<dbReference type="InterPro" id="IPR001173">
    <property type="entry name" value="Glyco_trans_2-like"/>
</dbReference>
<keyword evidence="3" id="KW-0808">Transferase</keyword>
<sequence length="292" mass="32990">MDLSIIVVNYNTCEMTMKTLESVTQSETEYQYEVLLVDNASSDQSVPRIQAAFPNFTVIANKQNLGFAKANNIGIERACGTYILLLNSDVVIQPDTLQIMVAFMENHPGAGASGCKVILPDGKLDQACHRGFPTPFASLTYMLKLDRLFPNRHSFGRYHLSFLDLDSTHSVDALVGAFMLVRRSVIEQAGLLDEDYFMYGEDLDWCYQIQQAGWEICYHPATQVVHYKGASSKKKRYKLIWEFHRAMLLFYKKNMARKYSFPVTAAVYTAIILKCALSMAGNLFKIPKKSVS</sequence>
<protein>
    <submittedName>
        <fullName evidence="3">Glycosyltransferase family 2 protein</fullName>
        <ecNumber evidence="3">2.4.-.-</ecNumber>
    </submittedName>
</protein>
<dbReference type="PANTHER" id="PTHR43179:SF7">
    <property type="entry name" value="RHAMNOSYLTRANSFERASE WBBL"/>
    <property type="match status" value="1"/>
</dbReference>
<proteinExistence type="predicted"/>
<name>A0ABW5RC93_9BACL</name>
<dbReference type="SUPFAM" id="SSF53448">
    <property type="entry name" value="Nucleotide-diphospho-sugar transferases"/>
    <property type="match status" value="1"/>
</dbReference>
<dbReference type="EC" id="2.4.-.-" evidence="3"/>
<dbReference type="Pfam" id="PF00535">
    <property type="entry name" value="Glycos_transf_2"/>
    <property type="match status" value="1"/>
</dbReference>
<feature type="transmembrane region" description="Helical" evidence="1">
    <location>
        <begin position="259"/>
        <end position="284"/>
    </location>
</feature>
<dbReference type="Gene3D" id="3.90.550.10">
    <property type="entry name" value="Spore Coat Polysaccharide Biosynthesis Protein SpsA, Chain A"/>
    <property type="match status" value="1"/>
</dbReference>
<keyword evidence="1" id="KW-0472">Membrane</keyword>
<comment type="caution">
    <text evidence="3">The sequence shown here is derived from an EMBL/GenBank/DDBJ whole genome shotgun (WGS) entry which is preliminary data.</text>
</comment>
<gene>
    <name evidence="3" type="ORF">ACFSUC_10395</name>
</gene>
<reference evidence="4" key="1">
    <citation type="journal article" date="2019" name="Int. J. Syst. Evol. Microbiol.">
        <title>The Global Catalogue of Microorganisms (GCM) 10K type strain sequencing project: providing services to taxonomists for standard genome sequencing and annotation.</title>
        <authorList>
            <consortium name="The Broad Institute Genomics Platform"/>
            <consortium name="The Broad Institute Genome Sequencing Center for Infectious Disease"/>
            <person name="Wu L."/>
            <person name="Ma J."/>
        </authorList>
    </citation>
    <scope>NUCLEOTIDE SEQUENCE [LARGE SCALE GENOMIC DNA]</scope>
    <source>
        <strain evidence="4">KCTC 33676</strain>
    </source>
</reference>
<evidence type="ECO:0000313" key="3">
    <source>
        <dbReference type="EMBL" id="MFD2672014.1"/>
    </source>
</evidence>